<name>A0A068RGF9_9FUNG</name>
<comment type="caution">
    <text evidence="2">The sequence shown here is derived from an EMBL/GenBank/DDBJ whole genome shotgun (WGS) entry which is preliminary data.</text>
</comment>
<proteinExistence type="predicted"/>
<dbReference type="AlphaFoldDB" id="A0A068RGF9"/>
<dbReference type="Proteomes" id="UP000027586">
    <property type="component" value="Unassembled WGS sequence"/>
</dbReference>
<feature type="region of interest" description="Disordered" evidence="1">
    <location>
        <begin position="1"/>
        <end position="33"/>
    </location>
</feature>
<protein>
    <submittedName>
        <fullName evidence="2">Uncharacterized protein</fullName>
    </submittedName>
</protein>
<organism evidence="2 3">
    <name type="scientific">Lichtheimia corymbifera JMRC:FSU:9682</name>
    <dbReference type="NCBI Taxonomy" id="1263082"/>
    <lineage>
        <taxon>Eukaryota</taxon>
        <taxon>Fungi</taxon>
        <taxon>Fungi incertae sedis</taxon>
        <taxon>Mucoromycota</taxon>
        <taxon>Mucoromycotina</taxon>
        <taxon>Mucoromycetes</taxon>
        <taxon>Mucorales</taxon>
        <taxon>Lichtheimiaceae</taxon>
        <taxon>Lichtheimia</taxon>
    </lineage>
</organism>
<gene>
    <name evidence="2" type="ORF">LCOR_00805.1</name>
</gene>
<accession>A0A068RGF9</accession>
<feature type="compositionally biased region" description="Basic and acidic residues" evidence="1">
    <location>
        <begin position="23"/>
        <end position="32"/>
    </location>
</feature>
<evidence type="ECO:0000256" key="1">
    <source>
        <dbReference type="SAM" id="MobiDB-lite"/>
    </source>
</evidence>
<evidence type="ECO:0000313" key="3">
    <source>
        <dbReference type="Proteomes" id="UP000027586"/>
    </source>
</evidence>
<keyword evidence="3" id="KW-1185">Reference proteome</keyword>
<feature type="region of interest" description="Disordered" evidence="1">
    <location>
        <begin position="62"/>
        <end position="90"/>
    </location>
</feature>
<reference evidence="2" key="1">
    <citation type="submission" date="2013-08" db="EMBL/GenBank/DDBJ databases">
        <title>Gene expansion shapes genome architecture in the human pathogen Lichtheimia corymbifera: an evolutionary genomics analysis in the ancient terrestrial Mucorales (Mucoromycotina).</title>
        <authorList>
            <person name="Schwartze V.U."/>
            <person name="Winter S."/>
            <person name="Shelest E."/>
            <person name="Marcet-Houben M."/>
            <person name="Horn F."/>
            <person name="Wehner S."/>
            <person name="Hoffmann K."/>
            <person name="Riege K."/>
            <person name="Sammeth M."/>
            <person name="Nowrousian M."/>
            <person name="Valiante V."/>
            <person name="Linde J."/>
            <person name="Jacobsen I.D."/>
            <person name="Marz M."/>
            <person name="Brakhage A.A."/>
            <person name="Gabaldon T."/>
            <person name="Bocker S."/>
            <person name="Voigt K."/>
        </authorList>
    </citation>
    <scope>NUCLEOTIDE SEQUENCE [LARGE SCALE GENOMIC DNA]</scope>
    <source>
        <strain evidence="2">FSU 9682</strain>
    </source>
</reference>
<dbReference type="OrthoDB" id="2290166at2759"/>
<dbReference type="VEuPathDB" id="FungiDB:LCOR_00805.1"/>
<dbReference type="EMBL" id="CBTN010000002">
    <property type="protein sequence ID" value="CDH49044.1"/>
    <property type="molecule type" value="Genomic_DNA"/>
</dbReference>
<evidence type="ECO:0000313" key="2">
    <source>
        <dbReference type="EMBL" id="CDH49044.1"/>
    </source>
</evidence>
<sequence length="104" mass="11852">MTTHANETSAYLLKIRSSRKNQQQKDLDDGRKNTAFRSSFYRSTLKGVYGEEAVDWHEVQRTQTEHLRQSLESPQASIPGDYGSWSGTNSQAKYEDGIYVSDSE</sequence>